<proteinExistence type="predicted"/>
<reference evidence="1 2" key="1">
    <citation type="journal article" date="2015" name="J. Virol.">
        <title>The genome of the nucleopolyhedrosis-causing virus from Tipula oleracea sheds new light on the Nudiviridae family.</title>
        <authorList>
            <person name="Bezier A."/>
            <person name="Theze J."/>
            <person name="Gavory F."/>
            <person name="Gaillard J."/>
            <person name="Poulain J."/>
            <person name="Drezen J.M."/>
            <person name="Herniou E.A."/>
        </authorList>
    </citation>
    <scope>NUCLEOTIDE SEQUENCE [LARGE SCALE GENOMIC DNA]</scope>
    <source>
        <strain evidence="1">35</strain>
    </source>
</reference>
<accession>A0A0B4VFM8</accession>
<evidence type="ECO:0000313" key="2">
    <source>
        <dbReference type="Proteomes" id="UP000201058"/>
    </source>
</evidence>
<keyword evidence="2" id="KW-1185">Reference proteome</keyword>
<dbReference type="RefSeq" id="YP_009116762.1">
    <property type="nucleotide sequence ID" value="NC_026242.1"/>
</dbReference>
<name>A0A0B4VFM8_9VIRU</name>
<dbReference type="EMBL" id="KM610234">
    <property type="protein sequence ID" value="AJD20175.1"/>
    <property type="molecule type" value="Genomic_DNA"/>
</dbReference>
<dbReference type="KEGG" id="vg:22921829"/>
<gene>
    <name evidence="1" type="primary">p47</name>
    <name evidence="1" type="ORF">TONV_115</name>
</gene>
<dbReference type="Proteomes" id="UP000201058">
    <property type="component" value="Segment"/>
</dbReference>
<dbReference type="GeneID" id="22921829"/>
<organism evidence="1 2">
    <name type="scientific">Tipula oleracea nudivirus</name>
    <dbReference type="NCBI Taxonomy" id="1546257"/>
    <lineage>
        <taxon>Viruses</taxon>
        <taxon>Viruses incertae sedis</taxon>
        <taxon>Naldaviricetes</taxon>
        <taxon>Lefavirales</taxon>
        <taxon>Nudiviridae</taxon>
        <taxon>Deltanudivirus</taxon>
        <taxon>Deltanudivirus tipoleraceae</taxon>
    </lineage>
</organism>
<protein>
    <submittedName>
        <fullName evidence="1">p47</fullName>
    </submittedName>
</protein>
<sequence length="333" mass="39085">MDKQFQNLNEYLELKKKIYIQLCGILPSFIENLNYIVDVLFNIKSKSYLLLLHSKLEVGDTEVIDKFRIKLHELLLTKNQIINLDVFPIGLMTSINFYSIDAQNILNVKHLNTLTKNNDKQIQPVINITMLHRGDDIVWFRLRMVDSDDDTFNNFSKSLMSLKYDSYYKMPKNNVYEIYYKRPNKNEAEFFEQMKTILGNSQYIEEIIFYSDCKFINNSKEDFNTKFSSIFKFIYCYFCKKIDTDIISIDDKNNFLLIQIYTKILIQQSNLNTNKSKQLTPLNILTGEKSISNISSYKNEVFYTEGPRDGLLIGRGTQLGGNSKHELVIDIEK</sequence>
<evidence type="ECO:0000313" key="1">
    <source>
        <dbReference type="EMBL" id="AJD20175.1"/>
    </source>
</evidence>